<evidence type="ECO:0000313" key="8">
    <source>
        <dbReference type="EMBL" id="PSC06950.1"/>
    </source>
</evidence>
<reference evidence="9" key="1">
    <citation type="submission" date="2018-03" db="EMBL/GenBank/DDBJ databases">
        <authorList>
            <person name="Sun L."/>
            <person name="Liu H."/>
            <person name="Chen W."/>
            <person name="Huang K."/>
            <person name="Liu W."/>
            <person name="Gao X."/>
        </authorList>
    </citation>
    <scope>NUCLEOTIDE SEQUENCE [LARGE SCALE GENOMIC DNA]</scope>
    <source>
        <strain evidence="9">SH9</strain>
    </source>
</reference>
<feature type="chain" id="PRO_5015612675" evidence="6">
    <location>
        <begin position="24"/>
        <end position="273"/>
    </location>
</feature>
<comment type="similarity">
    <text evidence="5">Belongs to the Omp25/RopB family.</text>
</comment>
<dbReference type="EMBL" id="PVZS01000001">
    <property type="protein sequence ID" value="PSC06950.1"/>
    <property type="molecule type" value="Genomic_DNA"/>
</dbReference>
<keyword evidence="4" id="KW-0998">Cell outer membrane</keyword>
<dbReference type="AlphaFoldDB" id="A0A2T1HZE4"/>
<dbReference type="PANTHER" id="PTHR34001">
    <property type="entry name" value="BLL7405 PROTEIN"/>
    <property type="match status" value="1"/>
</dbReference>
<keyword evidence="2 6" id="KW-0732">Signal</keyword>
<comment type="subcellular location">
    <subcellularLocation>
        <location evidence="1">Cell outer membrane</location>
    </subcellularLocation>
</comment>
<dbReference type="InterPro" id="IPR011250">
    <property type="entry name" value="OMP/PagP_B-barrel"/>
</dbReference>
<name>A0A2T1HZE4_9HYPH</name>
<gene>
    <name evidence="8" type="ORF">SLNSH_00775</name>
</gene>
<evidence type="ECO:0000256" key="6">
    <source>
        <dbReference type="SAM" id="SignalP"/>
    </source>
</evidence>
<evidence type="ECO:0000256" key="5">
    <source>
        <dbReference type="ARBA" id="ARBA00038306"/>
    </source>
</evidence>
<dbReference type="RefSeq" id="WP_106334735.1">
    <property type="nucleotide sequence ID" value="NZ_PVZS01000001.1"/>
</dbReference>
<evidence type="ECO:0000259" key="7">
    <source>
        <dbReference type="Pfam" id="PF13505"/>
    </source>
</evidence>
<evidence type="ECO:0000256" key="1">
    <source>
        <dbReference type="ARBA" id="ARBA00004442"/>
    </source>
</evidence>
<organism evidence="8 9">
    <name type="scientific">Alsobacter soli</name>
    <dbReference type="NCBI Taxonomy" id="2109933"/>
    <lineage>
        <taxon>Bacteria</taxon>
        <taxon>Pseudomonadati</taxon>
        <taxon>Pseudomonadota</taxon>
        <taxon>Alphaproteobacteria</taxon>
        <taxon>Hyphomicrobiales</taxon>
        <taxon>Alsobacteraceae</taxon>
        <taxon>Alsobacter</taxon>
    </lineage>
</organism>
<evidence type="ECO:0000256" key="2">
    <source>
        <dbReference type="ARBA" id="ARBA00022729"/>
    </source>
</evidence>
<dbReference type="InterPro" id="IPR027385">
    <property type="entry name" value="Beta-barrel_OMP"/>
</dbReference>
<dbReference type="SUPFAM" id="SSF56925">
    <property type="entry name" value="OMPA-like"/>
    <property type="match status" value="1"/>
</dbReference>
<feature type="signal peptide" evidence="6">
    <location>
        <begin position="1"/>
        <end position="23"/>
    </location>
</feature>
<dbReference type="Gene3D" id="2.40.160.20">
    <property type="match status" value="1"/>
</dbReference>
<keyword evidence="9" id="KW-1185">Reference proteome</keyword>
<dbReference type="Proteomes" id="UP000239772">
    <property type="component" value="Unassembled WGS sequence"/>
</dbReference>
<dbReference type="PANTHER" id="PTHR34001:SF3">
    <property type="entry name" value="BLL7405 PROTEIN"/>
    <property type="match status" value="1"/>
</dbReference>
<dbReference type="Pfam" id="PF13505">
    <property type="entry name" value="OMP_b-brl"/>
    <property type="match status" value="1"/>
</dbReference>
<dbReference type="InterPro" id="IPR051692">
    <property type="entry name" value="OMP-like"/>
</dbReference>
<protein>
    <submittedName>
        <fullName evidence="8">Porin family protein</fullName>
    </submittedName>
</protein>
<evidence type="ECO:0000256" key="4">
    <source>
        <dbReference type="ARBA" id="ARBA00023237"/>
    </source>
</evidence>
<evidence type="ECO:0000313" key="9">
    <source>
        <dbReference type="Proteomes" id="UP000239772"/>
    </source>
</evidence>
<dbReference type="OrthoDB" id="5643626at2"/>
<accession>A0A2T1HZE4</accession>
<evidence type="ECO:0000256" key="3">
    <source>
        <dbReference type="ARBA" id="ARBA00023136"/>
    </source>
</evidence>
<sequence>MGSVKVIALVSAMAIGAIGVAQAADMPLPPPPPLAPTIEPASDFSGWYIRGDVGAAFAQQSSFEAIATPAVPFTHDYDSVGNAAIFGIGAGYQFNSWFRADITGEYRTEMKYRATDSYADATNCTNRCLDLYTGKLRQSVFLANGYFDLGTWYNVTPYVGVGLGTTYKQFGSVDDYNPQTGGHGVSRASDKWGFAWALMAGASFSMTQNLKFDVGYRYLNMGDYSTLIVCDCGNSTQEHKFKLASHDVRLGLRYMFTDTALPLEPAPPLVRKY</sequence>
<feature type="domain" description="Outer membrane protein beta-barrel" evidence="7">
    <location>
        <begin position="12"/>
        <end position="256"/>
    </location>
</feature>
<comment type="caution">
    <text evidence="8">The sequence shown here is derived from an EMBL/GenBank/DDBJ whole genome shotgun (WGS) entry which is preliminary data.</text>
</comment>
<proteinExistence type="inferred from homology"/>
<dbReference type="GO" id="GO:0009279">
    <property type="term" value="C:cell outer membrane"/>
    <property type="evidence" value="ECO:0007669"/>
    <property type="project" value="UniProtKB-SubCell"/>
</dbReference>
<keyword evidence="3" id="KW-0472">Membrane</keyword>